<dbReference type="Gramene" id="KQK12928">
    <property type="protein sequence ID" value="KQK12928"/>
    <property type="gene ID" value="BRADI_1g06902v3"/>
</dbReference>
<evidence type="ECO:0008006" key="4">
    <source>
        <dbReference type="Google" id="ProtNLM"/>
    </source>
</evidence>
<dbReference type="OrthoDB" id="1938430at2759"/>
<dbReference type="AlphaFoldDB" id="A0A0Q3GPK1"/>
<sequence length="135" mass="16080">MLKIKHVLMCCEPEILEHLFFSCDITKQLWHEMAALLGSNQVNCYEDVARLWLSNTNHAVFNMISCAFLWTMWKFRNDMHFGRVNWSGLQIIWHRLVCLLKRWSVLCPRKRLTQMDNCVTLLENKVQEAPRILLC</sequence>
<protein>
    <recommendedName>
        <fullName evidence="4">Reverse transcriptase zinc-binding domain-containing protein</fullName>
    </recommendedName>
</protein>
<reference evidence="2" key="3">
    <citation type="submission" date="2018-08" db="UniProtKB">
        <authorList>
            <consortium name="EnsemblPlants"/>
        </authorList>
    </citation>
    <scope>IDENTIFICATION</scope>
    <source>
        <strain evidence="2">cv. Bd21</strain>
    </source>
</reference>
<organism evidence="1">
    <name type="scientific">Brachypodium distachyon</name>
    <name type="common">Purple false brome</name>
    <name type="synonym">Trachynia distachya</name>
    <dbReference type="NCBI Taxonomy" id="15368"/>
    <lineage>
        <taxon>Eukaryota</taxon>
        <taxon>Viridiplantae</taxon>
        <taxon>Streptophyta</taxon>
        <taxon>Embryophyta</taxon>
        <taxon>Tracheophyta</taxon>
        <taxon>Spermatophyta</taxon>
        <taxon>Magnoliopsida</taxon>
        <taxon>Liliopsida</taxon>
        <taxon>Poales</taxon>
        <taxon>Poaceae</taxon>
        <taxon>BOP clade</taxon>
        <taxon>Pooideae</taxon>
        <taxon>Stipodae</taxon>
        <taxon>Brachypodieae</taxon>
        <taxon>Brachypodium</taxon>
    </lineage>
</organism>
<evidence type="ECO:0000313" key="3">
    <source>
        <dbReference type="Proteomes" id="UP000008810"/>
    </source>
</evidence>
<accession>A0A0Q3GPK1</accession>
<dbReference type="Proteomes" id="UP000008810">
    <property type="component" value="Chromosome 1"/>
</dbReference>
<name>A0A0Q3GPK1_BRADI</name>
<proteinExistence type="predicted"/>
<reference evidence="1" key="2">
    <citation type="submission" date="2017-06" db="EMBL/GenBank/DDBJ databases">
        <title>WGS assembly of Brachypodium distachyon.</title>
        <authorList>
            <consortium name="The International Brachypodium Initiative"/>
            <person name="Lucas S."/>
            <person name="Harmon-Smith M."/>
            <person name="Lail K."/>
            <person name="Tice H."/>
            <person name="Grimwood J."/>
            <person name="Bruce D."/>
            <person name="Barry K."/>
            <person name="Shu S."/>
            <person name="Lindquist E."/>
            <person name="Wang M."/>
            <person name="Pitluck S."/>
            <person name="Vogel J.P."/>
            <person name="Garvin D.F."/>
            <person name="Mockler T.C."/>
            <person name="Schmutz J."/>
            <person name="Rokhsar D."/>
            <person name="Bevan M.W."/>
        </authorList>
    </citation>
    <scope>NUCLEOTIDE SEQUENCE</scope>
    <source>
        <strain evidence="1">Bd21</strain>
    </source>
</reference>
<evidence type="ECO:0000313" key="2">
    <source>
        <dbReference type="EnsemblPlants" id="KQK12928"/>
    </source>
</evidence>
<gene>
    <name evidence="1" type="ORF">BRADI_1g06902v3</name>
</gene>
<dbReference type="EnsemblPlants" id="KQK12928">
    <property type="protein sequence ID" value="KQK12928"/>
    <property type="gene ID" value="BRADI_1g06902v3"/>
</dbReference>
<reference evidence="1 2" key="1">
    <citation type="journal article" date="2010" name="Nature">
        <title>Genome sequencing and analysis of the model grass Brachypodium distachyon.</title>
        <authorList>
            <consortium name="International Brachypodium Initiative"/>
        </authorList>
    </citation>
    <scope>NUCLEOTIDE SEQUENCE [LARGE SCALE GENOMIC DNA]</scope>
    <source>
        <strain evidence="1 2">Bd21</strain>
    </source>
</reference>
<dbReference type="InParanoid" id="A0A0Q3GPK1"/>
<evidence type="ECO:0000313" key="1">
    <source>
        <dbReference type="EMBL" id="KQK12928.1"/>
    </source>
</evidence>
<keyword evidence="3" id="KW-1185">Reference proteome</keyword>
<dbReference type="EMBL" id="CM000880">
    <property type="protein sequence ID" value="KQK12928.1"/>
    <property type="molecule type" value="Genomic_DNA"/>
</dbReference>